<evidence type="ECO:0000256" key="3">
    <source>
        <dbReference type="ARBA" id="ARBA00034247"/>
    </source>
</evidence>
<dbReference type="FunFam" id="3.30.70.270:FF:000001">
    <property type="entry name" value="Diguanylate cyclase domain protein"/>
    <property type="match status" value="1"/>
</dbReference>
<dbReference type="RefSeq" id="WP_115999243.1">
    <property type="nucleotide sequence ID" value="NZ_QUOV01000001.1"/>
</dbReference>
<dbReference type="OrthoDB" id="9812260at2"/>
<organism evidence="5 6">
    <name type="scientific">Thalassotalea euphylliae</name>
    <dbReference type="NCBI Taxonomy" id="1655234"/>
    <lineage>
        <taxon>Bacteria</taxon>
        <taxon>Pseudomonadati</taxon>
        <taxon>Pseudomonadota</taxon>
        <taxon>Gammaproteobacteria</taxon>
        <taxon>Alteromonadales</taxon>
        <taxon>Colwelliaceae</taxon>
        <taxon>Thalassotalea</taxon>
    </lineage>
</organism>
<dbReference type="InterPro" id="IPR035965">
    <property type="entry name" value="PAS-like_dom_sf"/>
</dbReference>
<dbReference type="InterPro" id="IPR050469">
    <property type="entry name" value="Diguanylate_Cyclase"/>
</dbReference>
<comment type="catalytic activity">
    <reaction evidence="3">
        <text>2 GTP = 3',3'-c-di-GMP + 2 diphosphate</text>
        <dbReference type="Rhea" id="RHEA:24898"/>
        <dbReference type="ChEBI" id="CHEBI:33019"/>
        <dbReference type="ChEBI" id="CHEBI:37565"/>
        <dbReference type="ChEBI" id="CHEBI:58805"/>
        <dbReference type="EC" id="2.7.7.65"/>
    </reaction>
</comment>
<dbReference type="GO" id="GO:0043709">
    <property type="term" value="P:cell adhesion involved in single-species biofilm formation"/>
    <property type="evidence" value="ECO:0007669"/>
    <property type="project" value="TreeGrafter"/>
</dbReference>
<reference evidence="5 6" key="1">
    <citation type="submission" date="2018-08" db="EMBL/GenBank/DDBJ databases">
        <title>Thalassotalea euphylliae genome.</title>
        <authorList>
            <person name="Summers S."/>
            <person name="Rice S.A."/>
            <person name="Freckelton M.L."/>
            <person name="Nedved B.T."/>
            <person name="Hadfield M.G."/>
        </authorList>
    </citation>
    <scope>NUCLEOTIDE SEQUENCE [LARGE SCALE GENOMIC DNA]</scope>
    <source>
        <strain evidence="5 6">H2</strain>
    </source>
</reference>
<sequence length="316" mass="35875">MSEGMMDSQIIDQLNSGVLLVDLNFKLVHWNRFLAVHVNKPFNDVAGQSIFDVFPELPKRWLERKLNSVVQLGTPSFCGWEQRHHLFELPHTRPISTDSEFMAQNCTFLPYLEQQQLAGVYILIEDVTDVCHYQSMLKATMQELELATRIDGLTKVYNRKFWEESLTHEFSRAKRYACDMSLLMFDLDHFKSINDNYGHQCGDLVLVEAAHRVNSLLRDADVLGRYGGEEFAVILTETAQFGAVEVAERIKKSLTATPVVFNGKEIYFSASIGIASFNSEQTSHETLIAEADAALYRAKSSGRNKICLSPTLYKCS</sequence>
<name>A0A3E0UCF6_9GAMM</name>
<evidence type="ECO:0000313" key="6">
    <source>
        <dbReference type="Proteomes" id="UP000256999"/>
    </source>
</evidence>
<evidence type="ECO:0000256" key="1">
    <source>
        <dbReference type="ARBA" id="ARBA00001946"/>
    </source>
</evidence>
<evidence type="ECO:0000313" key="5">
    <source>
        <dbReference type="EMBL" id="REL34566.1"/>
    </source>
</evidence>
<dbReference type="Pfam" id="PF00990">
    <property type="entry name" value="GGDEF"/>
    <property type="match status" value="1"/>
</dbReference>
<dbReference type="GO" id="GO:1902201">
    <property type="term" value="P:negative regulation of bacterial-type flagellum-dependent cell motility"/>
    <property type="evidence" value="ECO:0007669"/>
    <property type="project" value="TreeGrafter"/>
</dbReference>
<dbReference type="Proteomes" id="UP000256999">
    <property type="component" value="Unassembled WGS sequence"/>
</dbReference>
<dbReference type="Gene3D" id="3.30.70.270">
    <property type="match status" value="1"/>
</dbReference>
<dbReference type="InterPro" id="IPR029787">
    <property type="entry name" value="Nucleotide_cyclase"/>
</dbReference>
<protein>
    <recommendedName>
        <fullName evidence="2">diguanylate cyclase</fullName>
        <ecNumber evidence="2">2.7.7.65</ecNumber>
    </recommendedName>
</protein>
<evidence type="ECO:0000256" key="2">
    <source>
        <dbReference type="ARBA" id="ARBA00012528"/>
    </source>
</evidence>
<dbReference type="PROSITE" id="PS50887">
    <property type="entry name" value="GGDEF"/>
    <property type="match status" value="1"/>
</dbReference>
<accession>A0A3E0UCF6</accession>
<proteinExistence type="predicted"/>
<dbReference type="SUPFAM" id="SSF55785">
    <property type="entry name" value="PYP-like sensor domain (PAS domain)"/>
    <property type="match status" value="1"/>
</dbReference>
<feature type="domain" description="GGDEF" evidence="4">
    <location>
        <begin position="178"/>
        <end position="311"/>
    </location>
</feature>
<dbReference type="EMBL" id="QUOV01000001">
    <property type="protein sequence ID" value="REL34566.1"/>
    <property type="molecule type" value="Genomic_DNA"/>
</dbReference>
<dbReference type="EC" id="2.7.7.65" evidence="2"/>
<dbReference type="InterPro" id="IPR043128">
    <property type="entry name" value="Rev_trsase/Diguanyl_cyclase"/>
</dbReference>
<evidence type="ECO:0000259" key="4">
    <source>
        <dbReference type="PROSITE" id="PS50887"/>
    </source>
</evidence>
<dbReference type="AlphaFoldDB" id="A0A3E0UCF6"/>
<dbReference type="SUPFAM" id="SSF55073">
    <property type="entry name" value="Nucleotide cyclase"/>
    <property type="match status" value="1"/>
</dbReference>
<dbReference type="InterPro" id="IPR000160">
    <property type="entry name" value="GGDEF_dom"/>
</dbReference>
<dbReference type="PANTHER" id="PTHR45138:SF9">
    <property type="entry name" value="DIGUANYLATE CYCLASE DGCM-RELATED"/>
    <property type="match status" value="1"/>
</dbReference>
<dbReference type="Gene3D" id="3.30.450.20">
    <property type="entry name" value="PAS domain"/>
    <property type="match status" value="1"/>
</dbReference>
<comment type="caution">
    <text evidence="5">The sequence shown here is derived from an EMBL/GenBank/DDBJ whole genome shotgun (WGS) entry which is preliminary data.</text>
</comment>
<comment type="cofactor">
    <cofactor evidence="1">
        <name>Mg(2+)</name>
        <dbReference type="ChEBI" id="CHEBI:18420"/>
    </cofactor>
</comment>
<dbReference type="GO" id="GO:0005886">
    <property type="term" value="C:plasma membrane"/>
    <property type="evidence" value="ECO:0007669"/>
    <property type="project" value="TreeGrafter"/>
</dbReference>
<gene>
    <name evidence="5" type="ORF">DXX92_03895</name>
</gene>
<dbReference type="SMART" id="SM00267">
    <property type="entry name" value="GGDEF"/>
    <property type="match status" value="1"/>
</dbReference>
<dbReference type="PANTHER" id="PTHR45138">
    <property type="entry name" value="REGULATORY COMPONENTS OF SENSORY TRANSDUCTION SYSTEM"/>
    <property type="match status" value="1"/>
</dbReference>
<dbReference type="NCBIfam" id="TIGR00254">
    <property type="entry name" value="GGDEF"/>
    <property type="match status" value="1"/>
</dbReference>
<dbReference type="GO" id="GO:0052621">
    <property type="term" value="F:diguanylate cyclase activity"/>
    <property type="evidence" value="ECO:0007669"/>
    <property type="project" value="UniProtKB-EC"/>
</dbReference>
<dbReference type="CDD" id="cd01949">
    <property type="entry name" value="GGDEF"/>
    <property type="match status" value="1"/>
</dbReference>